<reference evidence="2" key="1">
    <citation type="submission" date="2022-05" db="EMBL/GenBank/DDBJ databases">
        <authorList>
            <person name="Okamura Y."/>
        </authorList>
    </citation>
    <scope>NUCLEOTIDE SEQUENCE</scope>
</reference>
<dbReference type="PANTHER" id="PTHR10773:SF19">
    <property type="match status" value="1"/>
</dbReference>
<evidence type="ECO:0000256" key="1">
    <source>
        <dbReference type="SAM" id="MobiDB-lite"/>
    </source>
</evidence>
<gene>
    <name evidence="2" type="ORF">PIBRA_LOCUS7131</name>
</gene>
<dbReference type="AlphaFoldDB" id="A0A9P0XD31"/>
<accession>A0A9P0XD31</accession>
<feature type="compositionally biased region" description="Polar residues" evidence="1">
    <location>
        <begin position="16"/>
        <end position="54"/>
    </location>
</feature>
<dbReference type="EMBL" id="CALOZG010000010">
    <property type="protein sequence ID" value="CAH4030480.1"/>
    <property type="molecule type" value="Genomic_DNA"/>
</dbReference>
<evidence type="ECO:0000313" key="3">
    <source>
        <dbReference type="Proteomes" id="UP001152562"/>
    </source>
</evidence>
<evidence type="ECO:0000313" key="2">
    <source>
        <dbReference type="EMBL" id="CAH4030480.1"/>
    </source>
</evidence>
<comment type="caution">
    <text evidence="2">The sequence shown here is derived from an EMBL/GenBank/DDBJ whole genome shotgun (WGS) entry which is preliminary data.</text>
</comment>
<feature type="region of interest" description="Disordered" evidence="1">
    <location>
        <begin position="1"/>
        <end position="92"/>
    </location>
</feature>
<sequence>MQPSNTEALILETEQPKSPSSNIHPSSTDSQPPSINTQPDSIDTQPLSIDTQPPSIDCQPPSVEPQLLSRKRKCNPASWKRNKSKALKNSGKAYETMSNSNKQIEAKKIGLECSDKCKLKCANQFSRDERLALFENFWKMGDLINQRHVEPKYRYVRVGSTRQNFNHAYYFPKNDRRIRVCKVYFMNTNTNTLAISDKTIRTVVKKNSERLGLMQENRGKHGNQFQLEASLKDGVKAHINSIPRIESHYCRAHTKCEYIEGNMSIAALHRLYVVKCKEENKPHVLYKIYYNIFMEDFNISFWQPKKDQCEDCTAYLNADDKSVLKEKYDLHLQEKCLA</sequence>
<feature type="compositionally biased region" description="Basic residues" evidence="1">
    <location>
        <begin position="69"/>
        <end position="86"/>
    </location>
</feature>
<keyword evidence="3" id="KW-1185">Reference proteome</keyword>
<protein>
    <submittedName>
        <fullName evidence="2">Uncharacterized protein</fullName>
    </submittedName>
</protein>
<dbReference type="Proteomes" id="UP001152562">
    <property type="component" value="Unassembled WGS sequence"/>
</dbReference>
<name>A0A9P0XD31_PIEBR</name>
<proteinExistence type="predicted"/>
<dbReference type="PANTHER" id="PTHR10773">
    <property type="entry name" value="DNA-DIRECTED RNA POLYMERASES I, II, AND III SUBUNIT RPABC2"/>
    <property type="match status" value="1"/>
</dbReference>
<organism evidence="2 3">
    <name type="scientific">Pieris brassicae</name>
    <name type="common">White butterfly</name>
    <name type="synonym">Large white butterfly</name>
    <dbReference type="NCBI Taxonomy" id="7116"/>
    <lineage>
        <taxon>Eukaryota</taxon>
        <taxon>Metazoa</taxon>
        <taxon>Ecdysozoa</taxon>
        <taxon>Arthropoda</taxon>
        <taxon>Hexapoda</taxon>
        <taxon>Insecta</taxon>
        <taxon>Pterygota</taxon>
        <taxon>Neoptera</taxon>
        <taxon>Endopterygota</taxon>
        <taxon>Lepidoptera</taxon>
        <taxon>Glossata</taxon>
        <taxon>Ditrysia</taxon>
        <taxon>Papilionoidea</taxon>
        <taxon>Pieridae</taxon>
        <taxon>Pierinae</taxon>
        <taxon>Pieris</taxon>
    </lineage>
</organism>